<accession>A0A517PEG3</accession>
<dbReference type="PANTHER" id="PTHR36529:SF1">
    <property type="entry name" value="GLYCOSYLTRANSFERASE"/>
    <property type="match status" value="1"/>
</dbReference>
<evidence type="ECO:0008006" key="3">
    <source>
        <dbReference type="Google" id="ProtNLM"/>
    </source>
</evidence>
<dbReference type="PANTHER" id="PTHR36529">
    <property type="entry name" value="SLL1095 PROTEIN"/>
    <property type="match status" value="1"/>
</dbReference>
<dbReference type="Proteomes" id="UP000318741">
    <property type="component" value="Chromosome"/>
</dbReference>
<sequence>MTNHDRAALVVFAKTPGRTPAKTRLAADVGTETAEAFYRASLAATAAVADAAAAHGLLDVIWAVAEPDAVDDPFWAGRRTVGQGTGGLGERLHTVYSSLIAERPAVLLIGCDSPHHTPERLLRPAAALLDDREPADFRLGRCTDGGYWLLGGRRPIPRSAFLSVSYSAAVTAVQTAAALAPLGGVAEEPVSFDVDAAADLRRLRAALKALTEPLTEQLELLASLPRGESRAAEAGR</sequence>
<dbReference type="InterPro" id="IPR018641">
    <property type="entry name" value="Trfase_1_rSAM/seldom-assoc"/>
</dbReference>
<keyword evidence="2" id="KW-1185">Reference proteome</keyword>
<organism evidence="1 2">
    <name type="scientific">Alienimonas californiensis</name>
    <dbReference type="NCBI Taxonomy" id="2527989"/>
    <lineage>
        <taxon>Bacteria</taxon>
        <taxon>Pseudomonadati</taxon>
        <taxon>Planctomycetota</taxon>
        <taxon>Planctomycetia</taxon>
        <taxon>Planctomycetales</taxon>
        <taxon>Planctomycetaceae</taxon>
        <taxon>Alienimonas</taxon>
    </lineage>
</organism>
<dbReference type="InterPro" id="IPR029044">
    <property type="entry name" value="Nucleotide-diphossugar_trans"/>
</dbReference>
<dbReference type="AlphaFoldDB" id="A0A517PEG3"/>
<proteinExistence type="predicted"/>
<dbReference type="OrthoDB" id="9810303at2"/>
<dbReference type="KEGG" id="acaf:CA12_38980"/>
<evidence type="ECO:0000313" key="2">
    <source>
        <dbReference type="Proteomes" id="UP000318741"/>
    </source>
</evidence>
<dbReference type="EMBL" id="CP036265">
    <property type="protein sequence ID" value="QDT17766.1"/>
    <property type="molecule type" value="Genomic_DNA"/>
</dbReference>
<reference evidence="1 2" key="1">
    <citation type="submission" date="2019-02" db="EMBL/GenBank/DDBJ databases">
        <title>Deep-cultivation of Planctomycetes and their phenomic and genomic characterization uncovers novel biology.</title>
        <authorList>
            <person name="Wiegand S."/>
            <person name="Jogler M."/>
            <person name="Boedeker C."/>
            <person name="Pinto D."/>
            <person name="Vollmers J."/>
            <person name="Rivas-Marin E."/>
            <person name="Kohn T."/>
            <person name="Peeters S.H."/>
            <person name="Heuer A."/>
            <person name="Rast P."/>
            <person name="Oberbeckmann S."/>
            <person name="Bunk B."/>
            <person name="Jeske O."/>
            <person name="Meyerdierks A."/>
            <person name="Storesund J.E."/>
            <person name="Kallscheuer N."/>
            <person name="Luecker S."/>
            <person name="Lage O.M."/>
            <person name="Pohl T."/>
            <person name="Merkel B.J."/>
            <person name="Hornburger P."/>
            <person name="Mueller R.-W."/>
            <person name="Bruemmer F."/>
            <person name="Labrenz M."/>
            <person name="Spormann A.M."/>
            <person name="Op den Camp H."/>
            <person name="Overmann J."/>
            <person name="Amann R."/>
            <person name="Jetten M.S.M."/>
            <person name="Mascher T."/>
            <person name="Medema M.H."/>
            <person name="Devos D.P."/>
            <person name="Kaster A.-K."/>
            <person name="Ovreas L."/>
            <person name="Rohde M."/>
            <person name="Galperin M.Y."/>
            <person name="Jogler C."/>
        </authorList>
    </citation>
    <scope>NUCLEOTIDE SEQUENCE [LARGE SCALE GENOMIC DNA]</scope>
    <source>
        <strain evidence="1 2">CA12</strain>
    </source>
</reference>
<dbReference type="Pfam" id="PF09837">
    <property type="entry name" value="DUF2064"/>
    <property type="match status" value="1"/>
</dbReference>
<gene>
    <name evidence="1" type="ORF">CA12_38980</name>
</gene>
<dbReference type="Gene3D" id="3.90.550.10">
    <property type="entry name" value="Spore Coat Polysaccharide Biosynthesis Protein SpsA, Chain A"/>
    <property type="match status" value="1"/>
</dbReference>
<name>A0A517PEG3_9PLAN</name>
<protein>
    <recommendedName>
        <fullName evidence="3">2-phospho-L-lactate guanylyltransferase</fullName>
    </recommendedName>
</protein>
<evidence type="ECO:0000313" key="1">
    <source>
        <dbReference type="EMBL" id="QDT17766.1"/>
    </source>
</evidence>
<dbReference type="SUPFAM" id="SSF53448">
    <property type="entry name" value="Nucleotide-diphospho-sugar transferases"/>
    <property type="match status" value="1"/>
</dbReference>
<dbReference type="RefSeq" id="WP_145360770.1">
    <property type="nucleotide sequence ID" value="NZ_CP036265.1"/>
</dbReference>